<comment type="caution">
    <text evidence="2">The sequence shown here is derived from an EMBL/GenBank/DDBJ whole genome shotgun (WGS) entry which is preliminary data.</text>
</comment>
<evidence type="ECO:0000313" key="2">
    <source>
        <dbReference type="EMBL" id="RXS66734.1"/>
    </source>
</evidence>
<evidence type="ECO:0000313" key="3">
    <source>
        <dbReference type="Proteomes" id="UP000289482"/>
    </source>
</evidence>
<sequence length="237" mass="23805">MQATGVRPGARPAAVPGHQLRAVRAALFTALCVTLSAASHVLLSRAPLPPVPVLAIAAAVFAAAYLSAGRERGYGAFAALLVPLELAADTVFTAGQHTCYGRAGGPLAGPLHSVGVDLLCRGGELGTPLARVASPPGAALPPAVPAAAPWLLLAVHVTAGLLAAAWLHRGDAALDALLRAAAAGAFRPLLTAAAVATAAGAPLRRRIRPPHPLPPAYPLPLLGHCVRRRGPPSRAAA</sequence>
<protein>
    <recommendedName>
        <fullName evidence="4">Integral membrane protein</fullName>
    </recommendedName>
</protein>
<keyword evidence="1" id="KW-1133">Transmembrane helix</keyword>
<keyword evidence="1" id="KW-0472">Membrane</keyword>
<gene>
    <name evidence="2" type="ORF">EST54_14410</name>
</gene>
<evidence type="ECO:0008006" key="4">
    <source>
        <dbReference type="Google" id="ProtNLM"/>
    </source>
</evidence>
<dbReference type="GeneID" id="95779163"/>
<feature type="transmembrane region" description="Helical" evidence="1">
    <location>
        <begin position="21"/>
        <end position="43"/>
    </location>
</feature>
<dbReference type="EMBL" id="SDIF01000033">
    <property type="protein sequence ID" value="RXS66734.1"/>
    <property type="molecule type" value="Genomic_DNA"/>
</dbReference>
<organism evidence="2 3">
    <name type="scientific">Streptomyces sioyaensis</name>
    <dbReference type="NCBI Taxonomy" id="67364"/>
    <lineage>
        <taxon>Bacteria</taxon>
        <taxon>Bacillati</taxon>
        <taxon>Actinomycetota</taxon>
        <taxon>Actinomycetes</taxon>
        <taxon>Kitasatosporales</taxon>
        <taxon>Streptomycetaceae</taxon>
        <taxon>Streptomyces</taxon>
    </lineage>
</organism>
<reference evidence="2 3" key="1">
    <citation type="submission" date="2019-01" db="EMBL/GenBank/DDBJ databases">
        <title>Draft genome sequences of the type strain Streptomyces sioyaensis DSM 40032 and its novel strain, TM32, a thermotolerant antibiotics-producing actinobacterium.</title>
        <authorList>
            <person name="Nakaew N."/>
            <person name="Lumyong S."/>
            <person name="Sloan W.T."/>
            <person name="Sungthong R."/>
        </authorList>
    </citation>
    <scope>NUCLEOTIDE SEQUENCE [LARGE SCALE GENOMIC DNA]</scope>
    <source>
        <strain evidence="2 3">DSM 40032</strain>
    </source>
</reference>
<proteinExistence type="predicted"/>
<evidence type="ECO:0000256" key="1">
    <source>
        <dbReference type="SAM" id="Phobius"/>
    </source>
</evidence>
<dbReference type="RefSeq" id="WP_129248010.1">
    <property type="nucleotide sequence ID" value="NZ_JABZEL010000016.1"/>
</dbReference>
<feature type="transmembrane region" description="Helical" evidence="1">
    <location>
        <begin position="150"/>
        <end position="168"/>
    </location>
</feature>
<name>A0A4Q1R1U6_9ACTN</name>
<keyword evidence="3" id="KW-1185">Reference proteome</keyword>
<accession>A0A4Q1R1U6</accession>
<dbReference type="AlphaFoldDB" id="A0A4Q1R1U6"/>
<keyword evidence="1" id="KW-0812">Transmembrane</keyword>
<dbReference type="Proteomes" id="UP000289482">
    <property type="component" value="Unassembled WGS sequence"/>
</dbReference>
<feature type="transmembrane region" description="Helical" evidence="1">
    <location>
        <begin position="49"/>
        <end position="68"/>
    </location>
</feature>